<dbReference type="GO" id="GO:0020037">
    <property type="term" value="F:heme binding"/>
    <property type="evidence" value="ECO:0007669"/>
    <property type="project" value="InterPro"/>
</dbReference>
<dbReference type="PROSITE" id="PS00086">
    <property type="entry name" value="CYTOCHROME_P450"/>
    <property type="match status" value="1"/>
</dbReference>
<accession>H6RL71</accession>
<dbReference type="PRINTS" id="PR00385">
    <property type="entry name" value="P450"/>
</dbReference>
<dbReference type="EMBL" id="FO117623">
    <property type="protein sequence ID" value="CCG01201.1"/>
    <property type="molecule type" value="Genomic_DNA"/>
</dbReference>
<dbReference type="GO" id="GO:0005506">
    <property type="term" value="F:iron ion binding"/>
    <property type="evidence" value="ECO:0007669"/>
    <property type="project" value="InterPro"/>
</dbReference>
<organism evidence="4 5">
    <name type="scientific">Blastococcus saxobsidens (strain DD2)</name>
    <dbReference type="NCBI Taxonomy" id="1146883"/>
    <lineage>
        <taxon>Bacteria</taxon>
        <taxon>Bacillati</taxon>
        <taxon>Actinomycetota</taxon>
        <taxon>Actinomycetes</taxon>
        <taxon>Geodermatophilales</taxon>
        <taxon>Geodermatophilaceae</taxon>
        <taxon>Blastococcus</taxon>
    </lineage>
</organism>
<dbReference type="STRING" id="1146883.BLASA_0222"/>
<keyword evidence="2" id="KW-0560">Oxidoreductase</keyword>
<feature type="region of interest" description="Disordered" evidence="3">
    <location>
        <begin position="373"/>
        <end position="398"/>
    </location>
</feature>
<keyword evidence="2" id="KW-0408">Iron</keyword>
<dbReference type="AlphaFoldDB" id="H6RL71"/>
<keyword evidence="2" id="KW-0503">Monooxygenase</keyword>
<dbReference type="eggNOG" id="COG2124">
    <property type="taxonomic scope" value="Bacteria"/>
</dbReference>
<dbReference type="KEGG" id="bsd:BLASA_0222"/>
<protein>
    <submittedName>
        <fullName evidence="4">Putative cytochrome P450</fullName>
    </submittedName>
</protein>
<dbReference type="PRINTS" id="PR00359">
    <property type="entry name" value="BP450"/>
</dbReference>
<name>H6RL71_BLASD</name>
<reference evidence="5" key="2">
    <citation type="submission" date="2012-02" db="EMBL/GenBank/DDBJ databases">
        <title>Complete genome sequence of Blastococcus saxobsidens strain DD2.</title>
        <authorList>
            <person name="Genoscope."/>
        </authorList>
    </citation>
    <scope>NUCLEOTIDE SEQUENCE [LARGE SCALE GENOMIC DNA]</scope>
    <source>
        <strain evidence="5">DD2</strain>
    </source>
</reference>
<dbReference type="OrthoDB" id="3861479at2"/>
<evidence type="ECO:0000256" key="3">
    <source>
        <dbReference type="SAM" id="MobiDB-lite"/>
    </source>
</evidence>
<proteinExistence type="inferred from homology"/>
<evidence type="ECO:0000256" key="2">
    <source>
        <dbReference type="RuleBase" id="RU000461"/>
    </source>
</evidence>
<dbReference type="InterPro" id="IPR036396">
    <property type="entry name" value="Cyt_P450_sf"/>
</dbReference>
<sequence>MTATDVPLRPADWFPLHLHDAADHHAGLAAHRARTPVEPVTALGTAERVWAVYGYDDALAVLTDVERFSVGVVEQRYGAVLGRSMLTAAPTVRRALRRVVGTHLHPGSAGTAELVEAVVAARVDDLAAVPGGPVDLASPFAGQVPARVLVRLLGLPEDEWVGVARLAAAAAGLLTDPRAALRATRALRRSLTDHVRARRADPGDDVVTALTRVDVDGRPLEEAEVVASLLLLVWAGTETAFPAILTCLYALLGHPDTEAAVRADPGLLPAAVDEALRWESPVQVTSRRAEQPVTLGSTTIPAGATVLVHLGAANRDPRRFPHPDRYDIGRPTRPGAAAHLAFGSGVHRCLGWQLARVEVVACVRALLDRFPRLRLDPGSPPPEGQVLRSPRSLLVHLS</sequence>
<dbReference type="InterPro" id="IPR001128">
    <property type="entry name" value="Cyt_P450"/>
</dbReference>
<dbReference type="InterPro" id="IPR017972">
    <property type="entry name" value="Cyt_P450_CS"/>
</dbReference>
<keyword evidence="2" id="KW-0479">Metal-binding</keyword>
<dbReference type="HOGENOM" id="CLU_033716_0_2_11"/>
<dbReference type="PANTHER" id="PTHR46696:SF6">
    <property type="entry name" value="P450, PUTATIVE (EUROFUNG)-RELATED"/>
    <property type="match status" value="1"/>
</dbReference>
<comment type="similarity">
    <text evidence="1 2">Belongs to the cytochrome P450 family.</text>
</comment>
<evidence type="ECO:0000313" key="5">
    <source>
        <dbReference type="Proteomes" id="UP000007517"/>
    </source>
</evidence>
<dbReference type="GO" id="GO:0016705">
    <property type="term" value="F:oxidoreductase activity, acting on paired donors, with incorporation or reduction of molecular oxygen"/>
    <property type="evidence" value="ECO:0007669"/>
    <property type="project" value="InterPro"/>
</dbReference>
<keyword evidence="2" id="KW-0349">Heme</keyword>
<evidence type="ECO:0000256" key="1">
    <source>
        <dbReference type="ARBA" id="ARBA00010617"/>
    </source>
</evidence>
<dbReference type="GO" id="GO:0004497">
    <property type="term" value="F:monooxygenase activity"/>
    <property type="evidence" value="ECO:0007669"/>
    <property type="project" value="UniProtKB-KW"/>
</dbReference>
<dbReference type="RefSeq" id="WP_014374118.1">
    <property type="nucleotide sequence ID" value="NC_016943.1"/>
</dbReference>
<dbReference type="Proteomes" id="UP000007517">
    <property type="component" value="Chromosome"/>
</dbReference>
<gene>
    <name evidence="4" type="ordered locus">BLASA_0222</name>
</gene>
<reference evidence="4 5" key="1">
    <citation type="journal article" date="2012" name="J. Bacteriol.">
        <title>Genome Sequence of Blastococcus saxobsidens DD2, a Stone-Inhabiting Bacterium.</title>
        <authorList>
            <person name="Chouaia B."/>
            <person name="Crotti E."/>
            <person name="Brusetti L."/>
            <person name="Daffonchio D."/>
            <person name="Essoussi I."/>
            <person name="Nouioui I."/>
            <person name="Sbissi I."/>
            <person name="Ghodhbane-Gtari F."/>
            <person name="Gtari M."/>
            <person name="Vacherie B."/>
            <person name="Barbe V."/>
            <person name="Medigue C."/>
            <person name="Gury J."/>
            <person name="Pujic P."/>
            <person name="Normand P."/>
        </authorList>
    </citation>
    <scope>NUCLEOTIDE SEQUENCE [LARGE SCALE GENOMIC DNA]</scope>
    <source>
        <strain evidence="4 5">DD2</strain>
    </source>
</reference>
<dbReference type="SUPFAM" id="SSF48264">
    <property type="entry name" value="Cytochrome P450"/>
    <property type="match status" value="1"/>
</dbReference>
<dbReference type="Gene3D" id="1.10.630.10">
    <property type="entry name" value="Cytochrome P450"/>
    <property type="match status" value="1"/>
</dbReference>
<dbReference type="Pfam" id="PF00067">
    <property type="entry name" value="p450"/>
    <property type="match status" value="1"/>
</dbReference>
<dbReference type="PANTHER" id="PTHR46696">
    <property type="entry name" value="P450, PUTATIVE (EUROFUNG)-RELATED"/>
    <property type="match status" value="1"/>
</dbReference>
<dbReference type="InterPro" id="IPR002397">
    <property type="entry name" value="Cyt_P450_B"/>
</dbReference>
<evidence type="ECO:0000313" key="4">
    <source>
        <dbReference type="EMBL" id="CCG01201.1"/>
    </source>
</evidence>
<keyword evidence="5" id="KW-1185">Reference proteome</keyword>